<keyword evidence="1" id="KW-0472">Membrane</keyword>
<evidence type="ECO:0000256" key="1">
    <source>
        <dbReference type="SAM" id="Phobius"/>
    </source>
</evidence>
<feature type="transmembrane region" description="Helical" evidence="1">
    <location>
        <begin position="12"/>
        <end position="29"/>
    </location>
</feature>
<keyword evidence="1" id="KW-0812">Transmembrane</keyword>
<sequence length="170" mass="18985">MEKIKIEIQWAFVYAVMTLTWAGLGKLLGFMDSKIAYSLLYNTLILIPSFVIYLLAAFAKRTAQGGIIRFRQVFISGLVMTGFITILGIFTTIIFLKIIAPGFFEHSINYVTTHNKMPREQALAQFNLNSFIIQGILGAIVTGGIFSLITSFIVRKKAITLIKTTSHGNR</sequence>
<feature type="transmembrane region" description="Helical" evidence="1">
    <location>
        <begin position="35"/>
        <end position="56"/>
    </location>
</feature>
<dbReference type="EMBL" id="JAGTXB010000025">
    <property type="protein sequence ID" value="MBS0031837.1"/>
    <property type="molecule type" value="Genomic_DNA"/>
</dbReference>
<keyword evidence="3" id="KW-1185">Reference proteome</keyword>
<feature type="transmembrane region" description="Helical" evidence="1">
    <location>
        <begin position="131"/>
        <end position="154"/>
    </location>
</feature>
<name>A0ABS5J9E4_9BACT</name>
<accession>A0ABS5J9E4</accession>
<keyword evidence="1" id="KW-1133">Transmembrane helix</keyword>
<dbReference type="RefSeq" id="WP_211976997.1">
    <property type="nucleotide sequence ID" value="NZ_CBFHAM010000012.1"/>
</dbReference>
<reference evidence="2 3" key="1">
    <citation type="submission" date="2021-04" db="EMBL/GenBank/DDBJ databases">
        <title>Chitinophaga sp. nov., isolated from the rhizosphere soil.</title>
        <authorList>
            <person name="He S."/>
        </authorList>
    </citation>
    <scope>NUCLEOTIDE SEQUENCE [LARGE SCALE GENOMIC DNA]</scope>
    <source>
        <strain evidence="2 3">2R12</strain>
    </source>
</reference>
<dbReference type="Proteomes" id="UP000676386">
    <property type="component" value="Unassembled WGS sequence"/>
</dbReference>
<protein>
    <submittedName>
        <fullName evidence="2">DUF4199 domain-containing protein</fullName>
    </submittedName>
</protein>
<comment type="caution">
    <text evidence="2">The sequence shown here is derived from an EMBL/GenBank/DDBJ whole genome shotgun (WGS) entry which is preliminary data.</text>
</comment>
<organism evidence="2 3">
    <name type="scientific">Chitinophaga hostae</name>
    <dbReference type="NCBI Taxonomy" id="2831022"/>
    <lineage>
        <taxon>Bacteria</taxon>
        <taxon>Pseudomonadati</taxon>
        <taxon>Bacteroidota</taxon>
        <taxon>Chitinophagia</taxon>
        <taxon>Chitinophagales</taxon>
        <taxon>Chitinophagaceae</taxon>
        <taxon>Chitinophaga</taxon>
    </lineage>
</organism>
<dbReference type="Pfam" id="PF13858">
    <property type="entry name" value="DUF4199"/>
    <property type="match status" value="1"/>
</dbReference>
<evidence type="ECO:0000313" key="3">
    <source>
        <dbReference type="Proteomes" id="UP000676386"/>
    </source>
</evidence>
<dbReference type="InterPro" id="IPR025250">
    <property type="entry name" value="DUF4199"/>
</dbReference>
<feature type="transmembrane region" description="Helical" evidence="1">
    <location>
        <begin position="77"/>
        <end position="100"/>
    </location>
</feature>
<proteinExistence type="predicted"/>
<evidence type="ECO:0000313" key="2">
    <source>
        <dbReference type="EMBL" id="MBS0031837.1"/>
    </source>
</evidence>
<gene>
    <name evidence="2" type="ORF">KE626_31180</name>
</gene>